<dbReference type="Proteomes" id="UP001300012">
    <property type="component" value="Unassembled WGS sequence"/>
</dbReference>
<dbReference type="Gene3D" id="6.10.340.10">
    <property type="match status" value="1"/>
</dbReference>
<evidence type="ECO:0000256" key="7">
    <source>
        <dbReference type="SAM" id="Phobius"/>
    </source>
</evidence>
<dbReference type="InterPro" id="IPR010559">
    <property type="entry name" value="Sig_transdc_His_kin_internal"/>
</dbReference>
<evidence type="ECO:0000259" key="8">
    <source>
        <dbReference type="PROSITE" id="PS50885"/>
    </source>
</evidence>
<dbReference type="PANTHER" id="PTHR34220:SF7">
    <property type="entry name" value="SENSOR HISTIDINE KINASE YPDA"/>
    <property type="match status" value="1"/>
</dbReference>
<keyword evidence="7" id="KW-1133">Transmembrane helix</keyword>
<dbReference type="Gene3D" id="3.30.565.10">
    <property type="entry name" value="Histidine kinase-like ATPase, C-terminal domain"/>
    <property type="match status" value="1"/>
</dbReference>
<dbReference type="PROSITE" id="PS50885">
    <property type="entry name" value="HAMP"/>
    <property type="match status" value="1"/>
</dbReference>
<dbReference type="InterPro" id="IPR003660">
    <property type="entry name" value="HAMP_dom"/>
</dbReference>
<dbReference type="InterPro" id="IPR050640">
    <property type="entry name" value="Bact_2-comp_sensor_kinase"/>
</dbReference>
<protein>
    <submittedName>
        <fullName evidence="9">Sensor histidine kinase</fullName>
    </submittedName>
</protein>
<keyword evidence="2" id="KW-1003">Cell membrane</keyword>
<evidence type="ECO:0000256" key="3">
    <source>
        <dbReference type="ARBA" id="ARBA00022553"/>
    </source>
</evidence>
<dbReference type="Pfam" id="PF02518">
    <property type="entry name" value="HATPase_c"/>
    <property type="match status" value="1"/>
</dbReference>
<proteinExistence type="predicted"/>
<dbReference type="PANTHER" id="PTHR34220">
    <property type="entry name" value="SENSOR HISTIDINE KINASE YPDA"/>
    <property type="match status" value="1"/>
</dbReference>
<keyword evidence="6 7" id="KW-0472">Membrane</keyword>
<gene>
    <name evidence="9" type="ORF">NV381_01690</name>
</gene>
<evidence type="ECO:0000256" key="6">
    <source>
        <dbReference type="ARBA" id="ARBA00023136"/>
    </source>
</evidence>
<dbReference type="InterPro" id="IPR036890">
    <property type="entry name" value="HATPase_C_sf"/>
</dbReference>
<feature type="transmembrane region" description="Helical" evidence="7">
    <location>
        <begin position="241"/>
        <end position="263"/>
    </location>
</feature>
<dbReference type="EMBL" id="JANQBD010000001">
    <property type="protein sequence ID" value="MCR8629905.1"/>
    <property type="molecule type" value="Genomic_DNA"/>
</dbReference>
<keyword evidence="7" id="KW-0812">Transmembrane</keyword>
<feature type="domain" description="HAMP" evidence="8">
    <location>
        <begin position="265"/>
        <end position="317"/>
    </location>
</feature>
<dbReference type="GO" id="GO:0016301">
    <property type="term" value="F:kinase activity"/>
    <property type="evidence" value="ECO:0007669"/>
    <property type="project" value="UniProtKB-KW"/>
</dbReference>
<evidence type="ECO:0000256" key="5">
    <source>
        <dbReference type="ARBA" id="ARBA00022777"/>
    </source>
</evidence>
<comment type="subcellular location">
    <subcellularLocation>
        <location evidence="1">Cell membrane</location>
        <topology evidence="1">Multi-pass membrane protein</topology>
    </subcellularLocation>
</comment>
<keyword evidence="5 9" id="KW-0418">Kinase</keyword>
<reference evidence="9 10" key="1">
    <citation type="submission" date="2022-08" db="EMBL/GenBank/DDBJ databases">
        <title>Paenibacillus endoradicis sp. nov., Paenibacillus radicibacter sp. nov and Paenibacillus pararadicis sp. nov., three cold-adapted plant growth-promoting bacteria isolated from root of Larix gmelinii in Great Khingan.</title>
        <authorList>
            <person name="Xue H."/>
        </authorList>
    </citation>
    <scope>NUCLEOTIDE SEQUENCE [LARGE SCALE GENOMIC DNA]</scope>
    <source>
        <strain evidence="9 10">N5-1-1-5</strain>
    </source>
</reference>
<evidence type="ECO:0000313" key="10">
    <source>
        <dbReference type="Proteomes" id="UP001300012"/>
    </source>
</evidence>
<evidence type="ECO:0000256" key="2">
    <source>
        <dbReference type="ARBA" id="ARBA00022475"/>
    </source>
</evidence>
<keyword evidence="3" id="KW-0597">Phosphoprotein</keyword>
<evidence type="ECO:0000313" key="9">
    <source>
        <dbReference type="EMBL" id="MCR8629905.1"/>
    </source>
</evidence>
<dbReference type="RefSeq" id="WP_258211514.1">
    <property type="nucleotide sequence ID" value="NZ_JANQBD010000001.1"/>
</dbReference>
<evidence type="ECO:0000256" key="4">
    <source>
        <dbReference type="ARBA" id="ARBA00022679"/>
    </source>
</evidence>
<evidence type="ECO:0000256" key="1">
    <source>
        <dbReference type="ARBA" id="ARBA00004651"/>
    </source>
</evidence>
<sequence length="541" mass="62313">MSELNKQMMLQMRTVEQLSLVISRNTELQHYLNVPVSDFYTKQKEQTDLQKVMNELINSTPSLQSMAIYVNHPTFSDPKEYVSFVKHSDLLAEPWYLQVERSDFTWLGERSIETAQGTQNVVTFARKIYSSTLEYQGVVLLNVKAKVLYTMMLGEKQTAHRYLLDSGGRLIMGTYNSLYTELKLPEMLNVAQSGTGYMHKKRSESGAYEDYLIVWAKSFNEGWIMTEVTPWEVIAAGSFKLAMTIFWIGLASVLVAVLFTLYLSRSFTKPIRQLLQAMGKFPIELKQVNLPDDYNNEFGSMFNGYRRLMERIEDLYRSLDHEHQRQRKAEIKALQAMINPHFLYNTLDQLNWMAIDAGHERMSHVLELMGRMFRIGLSNGESLITLEQELEHTECYLQIQQLRWGDGLMYSITIAEEALKNLYIPKLTLQPFVENAVVHGFHRREHGCIRISVEQDIKGLYIQIVDDGVGLKPDWNRQPRRATGGYGIRNVRERIEAYFGSPFGITIEPANGGSGTLVTLRIPRLEHDDNGGNDHVENSRH</sequence>
<dbReference type="Pfam" id="PF06580">
    <property type="entry name" value="His_kinase"/>
    <property type="match status" value="1"/>
</dbReference>
<dbReference type="SMART" id="SM00387">
    <property type="entry name" value="HATPase_c"/>
    <property type="match status" value="1"/>
</dbReference>
<dbReference type="SUPFAM" id="SSF55874">
    <property type="entry name" value="ATPase domain of HSP90 chaperone/DNA topoisomerase II/histidine kinase"/>
    <property type="match status" value="1"/>
</dbReference>
<comment type="caution">
    <text evidence="9">The sequence shown here is derived from an EMBL/GenBank/DDBJ whole genome shotgun (WGS) entry which is preliminary data.</text>
</comment>
<organism evidence="9 10">
    <name type="scientific">Paenibacillus radicis</name>
    <name type="common">ex Xue et al. 2023</name>
    <dbReference type="NCBI Taxonomy" id="2972489"/>
    <lineage>
        <taxon>Bacteria</taxon>
        <taxon>Bacillati</taxon>
        <taxon>Bacillota</taxon>
        <taxon>Bacilli</taxon>
        <taxon>Bacillales</taxon>
        <taxon>Paenibacillaceae</taxon>
        <taxon>Paenibacillus</taxon>
    </lineage>
</organism>
<dbReference type="InterPro" id="IPR003594">
    <property type="entry name" value="HATPase_dom"/>
</dbReference>
<accession>A0ABT1Y9P1</accession>
<keyword evidence="10" id="KW-1185">Reference proteome</keyword>
<keyword evidence="4" id="KW-0808">Transferase</keyword>
<name>A0ABT1Y9P1_9BACL</name>